<evidence type="ECO:0000313" key="3">
    <source>
        <dbReference type="Proteomes" id="UP001642540"/>
    </source>
</evidence>
<proteinExistence type="predicted"/>
<reference evidence="2 3" key="1">
    <citation type="submission" date="2024-08" db="EMBL/GenBank/DDBJ databases">
        <authorList>
            <person name="Cucini C."/>
            <person name="Frati F."/>
        </authorList>
    </citation>
    <scope>NUCLEOTIDE SEQUENCE [LARGE SCALE GENOMIC DNA]</scope>
</reference>
<organism evidence="2 3">
    <name type="scientific">Orchesella dallaii</name>
    <dbReference type="NCBI Taxonomy" id="48710"/>
    <lineage>
        <taxon>Eukaryota</taxon>
        <taxon>Metazoa</taxon>
        <taxon>Ecdysozoa</taxon>
        <taxon>Arthropoda</taxon>
        <taxon>Hexapoda</taxon>
        <taxon>Collembola</taxon>
        <taxon>Entomobryomorpha</taxon>
        <taxon>Entomobryoidea</taxon>
        <taxon>Orchesellidae</taxon>
        <taxon>Orchesellinae</taxon>
        <taxon>Orchesella</taxon>
    </lineage>
</organism>
<feature type="compositionally biased region" description="Basic and acidic residues" evidence="1">
    <location>
        <begin position="32"/>
        <end position="51"/>
    </location>
</feature>
<feature type="region of interest" description="Disordered" evidence="1">
    <location>
        <begin position="1"/>
        <end position="63"/>
    </location>
</feature>
<gene>
    <name evidence="2" type="ORF">ODALV1_LOCUS12031</name>
</gene>
<evidence type="ECO:0000256" key="1">
    <source>
        <dbReference type="SAM" id="MobiDB-lite"/>
    </source>
</evidence>
<feature type="compositionally biased region" description="Polar residues" evidence="1">
    <location>
        <begin position="1"/>
        <end position="14"/>
    </location>
</feature>
<dbReference type="EMBL" id="CAXLJM020000036">
    <property type="protein sequence ID" value="CAL8105329.1"/>
    <property type="molecule type" value="Genomic_DNA"/>
</dbReference>
<name>A0ABP1QJG9_9HEXA</name>
<dbReference type="Proteomes" id="UP001642540">
    <property type="component" value="Unassembled WGS sequence"/>
</dbReference>
<sequence length="132" mass="15269">MSEVSLNSNDQLLNRQVMEIQKPDSMLQLEPEPEHDSENNVDEEDHRDGDASKGASEDEDVRQAKRKLNFVQALFNRNQERPLPLDSLKGHVEVEVRKFLPSFRMRSLPPKAVTIRHIVMVKRSRLRASIVE</sequence>
<keyword evidence="3" id="KW-1185">Reference proteome</keyword>
<comment type="caution">
    <text evidence="2">The sequence shown here is derived from an EMBL/GenBank/DDBJ whole genome shotgun (WGS) entry which is preliminary data.</text>
</comment>
<evidence type="ECO:0000313" key="2">
    <source>
        <dbReference type="EMBL" id="CAL8105329.1"/>
    </source>
</evidence>
<protein>
    <submittedName>
        <fullName evidence="2">Uncharacterized protein</fullName>
    </submittedName>
</protein>
<accession>A0ABP1QJG9</accession>